<feature type="chain" id="PRO_5031611420" description="Peptide-methionine (R)-S-oxide reductase" evidence="3">
    <location>
        <begin position="20"/>
        <end position="256"/>
    </location>
</feature>
<comment type="cofactor">
    <cofactor evidence="3">
        <name>Zn(2+)</name>
        <dbReference type="ChEBI" id="CHEBI:29105"/>
    </cofactor>
    <text evidence="3">Binds 1 zinc ion per subunit.</text>
</comment>
<evidence type="ECO:0000256" key="1">
    <source>
        <dbReference type="ARBA" id="ARBA00007174"/>
    </source>
</evidence>
<evidence type="ECO:0000313" key="5">
    <source>
        <dbReference type="EMBL" id="CAE0455623.1"/>
    </source>
</evidence>
<feature type="domain" description="MsrB" evidence="4">
    <location>
        <begin position="47"/>
        <end position="169"/>
    </location>
</feature>
<gene>
    <name evidence="5" type="ORF">CDEB00056_LOCUS464</name>
</gene>
<comment type="similarity">
    <text evidence="1 3">Belongs to the MsrB Met sulfoxide reductase family.</text>
</comment>
<reference evidence="5" key="1">
    <citation type="submission" date="2021-01" db="EMBL/GenBank/DDBJ databases">
        <authorList>
            <person name="Corre E."/>
            <person name="Pelletier E."/>
            <person name="Niang G."/>
            <person name="Scheremetjew M."/>
            <person name="Finn R."/>
            <person name="Kale V."/>
            <person name="Holt S."/>
            <person name="Cochrane G."/>
            <person name="Meng A."/>
            <person name="Brown T."/>
            <person name="Cohen L."/>
        </authorList>
    </citation>
    <scope>NUCLEOTIDE SEQUENCE</scope>
    <source>
        <strain evidence="5">MM31A-1</strain>
    </source>
</reference>
<dbReference type="SUPFAM" id="SSF51316">
    <property type="entry name" value="Mss4-like"/>
    <property type="match status" value="1"/>
</dbReference>
<dbReference type="PANTHER" id="PTHR10173:SF57">
    <property type="entry name" value="PEPTIDE-METHIONINE (R)-S-OXIDE REDUCTASE"/>
    <property type="match status" value="1"/>
</dbReference>
<dbReference type="InterPro" id="IPR028427">
    <property type="entry name" value="Met_Sox_Rdtase_MsrB"/>
</dbReference>
<dbReference type="Gene3D" id="2.170.150.20">
    <property type="entry name" value="Peptide methionine sulfoxide reductase"/>
    <property type="match status" value="1"/>
</dbReference>
<dbReference type="InterPro" id="IPR002579">
    <property type="entry name" value="Met_Sox_Rdtase_MsrB_dom"/>
</dbReference>
<dbReference type="PROSITE" id="PS51790">
    <property type="entry name" value="MSRB"/>
    <property type="match status" value="1"/>
</dbReference>
<organism evidence="5">
    <name type="scientific">Chaetoceros debilis</name>
    <dbReference type="NCBI Taxonomy" id="122233"/>
    <lineage>
        <taxon>Eukaryota</taxon>
        <taxon>Sar</taxon>
        <taxon>Stramenopiles</taxon>
        <taxon>Ochrophyta</taxon>
        <taxon>Bacillariophyta</taxon>
        <taxon>Coscinodiscophyceae</taxon>
        <taxon>Chaetocerotophycidae</taxon>
        <taxon>Chaetocerotales</taxon>
        <taxon>Chaetocerotaceae</taxon>
        <taxon>Chaetoceros</taxon>
    </lineage>
</organism>
<keyword evidence="2 3" id="KW-0560">Oxidoreductase</keyword>
<dbReference type="PANTHER" id="PTHR10173">
    <property type="entry name" value="METHIONINE SULFOXIDE REDUCTASE"/>
    <property type="match status" value="1"/>
</dbReference>
<evidence type="ECO:0000259" key="4">
    <source>
        <dbReference type="PROSITE" id="PS51790"/>
    </source>
</evidence>
<dbReference type="Pfam" id="PF01641">
    <property type="entry name" value="SelR"/>
    <property type="match status" value="1"/>
</dbReference>
<evidence type="ECO:0000256" key="3">
    <source>
        <dbReference type="RuleBase" id="RU365044"/>
    </source>
</evidence>
<comment type="catalytic activity">
    <reaction evidence="3">
        <text>L-methionyl-[protein] + [thioredoxin]-disulfide + H2O = L-methionyl-(R)-S-oxide-[protein] + [thioredoxin]-dithiol</text>
        <dbReference type="Rhea" id="RHEA:24164"/>
        <dbReference type="Rhea" id="RHEA-COMP:10698"/>
        <dbReference type="Rhea" id="RHEA-COMP:10700"/>
        <dbReference type="Rhea" id="RHEA-COMP:12313"/>
        <dbReference type="Rhea" id="RHEA-COMP:12314"/>
        <dbReference type="ChEBI" id="CHEBI:15377"/>
        <dbReference type="ChEBI" id="CHEBI:16044"/>
        <dbReference type="ChEBI" id="CHEBI:29950"/>
        <dbReference type="ChEBI" id="CHEBI:45764"/>
        <dbReference type="ChEBI" id="CHEBI:50058"/>
        <dbReference type="EC" id="1.8.4.12"/>
    </reaction>
</comment>
<dbReference type="AlphaFoldDB" id="A0A7S3PUD8"/>
<sequence>MNTMSRILLLAIGILAVDAFQSPTSSRGISSRQIGWSFPAVPITKTDAEWREKLSPDAYRVLRQDGTEPANASPLNDVKDDGVFVCAGCNSPLYQTSTKFESGSGWPSFYAPIDGDAVDLTVDYKLVIPRTEVRCAKCGGHLGHVFGDGPQPTGKRYCMNGVAMNFFAEGEDLELSEEVLDRTNNSDGAVKVKEPLAAVLPAIGIDVFIGGLFIDTFIKQASNGIDGLFDYLPLAFGVLYSFNAIRKIAGLLSNGD</sequence>
<dbReference type="InterPro" id="IPR011057">
    <property type="entry name" value="Mss4-like_sf"/>
</dbReference>
<dbReference type="GO" id="GO:0005737">
    <property type="term" value="C:cytoplasm"/>
    <property type="evidence" value="ECO:0007669"/>
    <property type="project" value="TreeGrafter"/>
</dbReference>
<dbReference type="GO" id="GO:0046872">
    <property type="term" value="F:metal ion binding"/>
    <property type="evidence" value="ECO:0007669"/>
    <property type="project" value="UniProtKB-KW"/>
</dbReference>
<protein>
    <recommendedName>
        <fullName evidence="3">Peptide-methionine (R)-S-oxide reductase</fullName>
        <ecNumber evidence="3">1.8.4.12</ecNumber>
    </recommendedName>
</protein>
<dbReference type="GO" id="GO:0030091">
    <property type="term" value="P:protein repair"/>
    <property type="evidence" value="ECO:0007669"/>
    <property type="project" value="InterPro"/>
</dbReference>
<evidence type="ECO:0000256" key="2">
    <source>
        <dbReference type="ARBA" id="ARBA00023002"/>
    </source>
</evidence>
<proteinExistence type="inferred from homology"/>
<dbReference type="NCBIfam" id="TIGR00357">
    <property type="entry name" value="peptide-methionine (R)-S-oxide reductase MsrB"/>
    <property type="match status" value="1"/>
</dbReference>
<dbReference type="GO" id="GO:0006979">
    <property type="term" value="P:response to oxidative stress"/>
    <property type="evidence" value="ECO:0007669"/>
    <property type="project" value="InterPro"/>
</dbReference>
<dbReference type="EC" id="1.8.4.12" evidence="3"/>
<keyword evidence="3" id="KW-0479">Metal-binding</keyword>
<keyword evidence="3" id="KW-0732">Signal</keyword>
<keyword evidence="3" id="KW-0862">Zinc</keyword>
<name>A0A7S3PUD8_9STRA</name>
<dbReference type="EMBL" id="HBIO01000634">
    <property type="protein sequence ID" value="CAE0455623.1"/>
    <property type="molecule type" value="Transcribed_RNA"/>
</dbReference>
<accession>A0A7S3PUD8</accession>
<feature type="signal peptide" evidence="3">
    <location>
        <begin position="1"/>
        <end position="19"/>
    </location>
</feature>
<dbReference type="GO" id="GO:0033743">
    <property type="term" value="F:peptide-methionine (R)-S-oxide reductase activity"/>
    <property type="evidence" value="ECO:0007669"/>
    <property type="project" value="UniProtKB-EC"/>
</dbReference>